<sequence>MDNPNLIDAIALIDEAIDDLRVREKVELDRQDKLSELQRDLTEQEQRQEQTAHDRTTALQAEVLELGRQKSALWSSRVPLVRNVKIGRDIKALKVRLEVEDNQRDDFDQLERVLLPHEKRREKIVKQRCAGLHAQILNLRRQETARQSNPTASVPDVGGSSLQCTYEELMSKVLSPIRVASPVRAGSDALLRSALASFSLDGPVFLHPAVVGDPLSAIRKLNLPLDGLLDEGRFDNLAASLLPAWVRAVGERSSITDTKSATALYGGADAVSSFRPVSLPWACNPELHVRSGVLHPGFNAEVKSIGSKHTWNELLTYVTMSMVDSLFTGTSLHRFYATPPVGYGLVCFPYCGYFVAVEWVGKLFATPFSQPFFLGSDQHKDALAALPDISYKEFVDLDSSKVEWDIRSSRKVSWATGPTELHTGQETLLCNQFVKVITCSAFDAFLQPAGFFRRLYRTYRTYRATWDEASDKGELHLVPEALVQANLWYGIFAVAVTMDFIVGREATSLQLQASSSADEQGVRAISKAVVWLARRGLIYYDLREPNIVVVADGSWRLVDYDDMVVVDPGTVTSVADMKQVLQDENARVPGVMAAFQGFPKLIQFIDDAFQDER</sequence>
<proteinExistence type="predicted"/>
<dbReference type="AlphaFoldDB" id="A0A1X6NR63"/>
<evidence type="ECO:0000313" key="1">
    <source>
        <dbReference type="EMBL" id="OSX71109.1"/>
    </source>
</evidence>
<dbReference type="InterPro" id="IPR011009">
    <property type="entry name" value="Kinase-like_dom_sf"/>
</dbReference>
<organism evidence="1 2">
    <name type="scientific">Porphyra umbilicalis</name>
    <name type="common">Purple laver</name>
    <name type="synonym">Red alga</name>
    <dbReference type="NCBI Taxonomy" id="2786"/>
    <lineage>
        <taxon>Eukaryota</taxon>
        <taxon>Rhodophyta</taxon>
        <taxon>Bangiophyceae</taxon>
        <taxon>Bangiales</taxon>
        <taxon>Bangiaceae</taxon>
        <taxon>Porphyra</taxon>
    </lineage>
</organism>
<dbReference type="EMBL" id="KV919169">
    <property type="protein sequence ID" value="OSX71109.1"/>
    <property type="molecule type" value="Genomic_DNA"/>
</dbReference>
<reference evidence="1 2" key="1">
    <citation type="submission" date="2017-03" db="EMBL/GenBank/DDBJ databases">
        <title>WGS assembly of Porphyra umbilicalis.</title>
        <authorList>
            <person name="Brawley S.H."/>
            <person name="Blouin N.A."/>
            <person name="Ficko-Blean E."/>
            <person name="Wheeler G.L."/>
            <person name="Lohr M."/>
            <person name="Goodson H.V."/>
            <person name="Jenkins J.W."/>
            <person name="Blaby-Haas C.E."/>
            <person name="Helliwell K.E."/>
            <person name="Chan C."/>
            <person name="Marriage T."/>
            <person name="Bhattacharya D."/>
            <person name="Klein A.S."/>
            <person name="Badis Y."/>
            <person name="Brodie J."/>
            <person name="Cao Y."/>
            <person name="Collen J."/>
            <person name="Dittami S.M."/>
            <person name="Gachon C.M."/>
            <person name="Green B.R."/>
            <person name="Karpowicz S."/>
            <person name="Kim J.W."/>
            <person name="Kudahl U."/>
            <person name="Lin S."/>
            <person name="Michel G."/>
            <person name="Mittag M."/>
            <person name="Olson B.J."/>
            <person name="Pangilinan J."/>
            <person name="Peng Y."/>
            <person name="Qiu H."/>
            <person name="Shu S."/>
            <person name="Singer J.T."/>
            <person name="Smith A.G."/>
            <person name="Sprecher B.N."/>
            <person name="Wagner V."/>
            <person name="Wang W."/>
            <person name="Wang Z.-Y."/>
            <person name="Yan J."/>
            <person name="Yarish C."/>
            <person name="Zoeuner-Riek S."/>
            <person name="Zhuang Y."/>
            <person name="Zou Y."/>
            <person name="Lindquist E.A."/>
            <person name="Grimwood J."/>
            <person name="Barry K."/>
            <person name="Rokhsar D.S."/>
            <person name="Schmutz J."/>
            <person name="Stiller J.W."/>
            <person name="Grossman A.R."/>
            <person name="Prochnik S.E."/>
        </authorList>
    </citation>
    <scope>NUCLEOTIDE SEQUENCE [LARGE SCALE GENOMIC DNA]</scope>
    <source>
        <strain evidence="1">4086291</strain>
    </source>
</reference>
<protein>
    <recommendedName>
        <fullName evidence="3">Protein kinase domain-containing protein</fullName>
    </recommendedName>
</protein>
<keyword evidence="2" id="KW-1185">Reference proteome</keyword>
<dbReference type="Proteomes" id="UP000218209">
    <property type="component" value="Unassembled WGS sequence"/>
</dbReference>
<evidence type="ECO:0000313" key="2">
    <source>
        <dbReference type="Proteomes" id="UP000218209"/>
    </source>
</evidence>
<dbReference type="SUPFAM" id="SSF56112">
    <property type="entry name" value="Protein kinase-like (PK-like)"/>
    <property type="match status" value="1"/>
</dbReference>
<evidence type="ECO:0008006" key="3">
    <source>
        <dbReference type="Google" id="ProtNLM"/>
    </source>
</evidence>
<accession>A0A1X6NR63</accession>
<name>A0A1X6NR63_PORUM</name>
<gene>
    <name evidence="1" type="ORF">BU14_0592s0004</name>
</gene>